<keyword evidence="1" id="KW-0433">Leucine-rich repeat</keyword>
<keyword evidence="2" id="KW-0677">Repeat</keyword>
<dbReference type="InterPro" id="IPR000157">
    <property type="entry name" value="TIR_dom"/>
</dbReference>
<dbReference type="InterPro" id="IPR035897">
    <property type="entry name" value="Toll_tir_struct_dom_sf"/>
</dbReference>
<reference evidence="7" key="1">
    <citation type="journal article" date="2017" name="Plant J.">
        <title>The pomegranate (Punica granatum L.) genome and the genomics of punicalagin biosynthesis.</title>
        <authorList>
            <person name="Qin G."/>
            <person name="Xu C."/>
            <person name="Ming R."/>
            <person name="Tang H."/>
            <person name="Guyot R."/>
            <person name="Kramer E.M."/>
            <person name="Hu Y."/>
            <person name="Yi X."/>
            <person name="Qi Y."/>
            <person name="Xu X."/>
            <person name="Gao Z."/>
            <person name="Pan H."/>
            <person name="Jian J."/>
            <person name="Tian Y."/>
            <person name="Yue Z."/>
            <person name="Xu Y."/>
        </authorList>
    </citation>
    <scope>NUCLEOTIDE SEQUENCE [LARGE SCALE GENOMIC DNA]</scope>
    <source>
        <strain evidence="7">cv. Dabenzi</strain>
    </source>
</reference>
<dbReference type="InterPro" id="IPR032675">
    <property type="entry name" value="LRR_dom_sf"/>
</dbReference>
<accession>A0A218X5S9</accession>
<dbReference type="SMART" id="SM00382">
    <property type="entry name" value="AAA"/>
    <property type="match status" value="1"/>
</dbReference>
<proteinExistence type="predicted"/>
<evidence type="ECO:0000256" key="4">
    <source>
        <dbReference type="ARBA" id="ARBA00023027"/>
    </source>
</evidence>
<evidence type="ECO:0000256" key="2">
    <source>
        <dbReference type="ARBA" id="ARBA00022737"/>
    </source>
</evidence>
<dbReference type="EMBL" id="MTKT01002229">
    <property type="protein sequence ID" value="OWM80273.1"/>
    <property type="molecule type" value="Genomic_DNA"/>
</dbReference>
<keyword evidence="4" id="KW-0520">NAD</keyword>
<dbReference type="GO" id="GO:0051707">
    <property type="term" value="P:response to other organism"/>
    <property type="evidence" value="ECO:0007669"/>
    <property type="project" value="UniProtKB-ARBA"/>
</dbReference>
<feature type="domain" description="TIR" evidence="5">
    <location>
        <begin position="71"/>
        <end position="238"/>
    </location>
</feature>
<dbReference type="Gene3D" id="3.40.50.300">
    <property type="entry name" value="P-loop containing nucleotide triphosphate hydrolases"/>
    <property type="match status" value="1"/>
</dbReference>
<organism evidence="6 7">
    <name type="scientific">Punica granatum</name>
    <name type="common">Pomegranate</name>
    <dbReference type="NCBI Taxonomy" id="22663"/>
    <lineage>
        <taxon>Eukaryota</taxon>
        <taxon>Viridiplantae</taxon>
        <taxon>Streptophyta</taxon>
        <taxon>Embryophyta</taxon>
        <taxon>Tracheophyta</taxon>
        <taxon>Spermatophyta</taxon>
        <taxon>Magnoliopsida</taxon>
        <taxon>eudicotyledons</taxon>
        <taxon>Gunneridae</taxon>
        <taxon>Pentapetalae</taxon>
        <taxon>rosids</taxon>
        <taxon>malvids</taxon>
        <taxon>Myrtales</taxon>
        <taxon>Lythraceae</taxon>
        <taxon>Punica</taxon>
    </lineage>
</organism>
<dbReference type="InterPro" id="IPR027417">
    <property type="entry name" value="P-loop_NTPase"/>
</dbReference>
<evidence type="ECO:0000256" key="1">
    <source>
        <dbReference type="ARBA" id="ARBA00022614"/>
    </source>
</evidence>
<dbReference type="Gene3D" id="3.80.10.10">
    <property type="entry name" value="Ribonuclease Inhibitor"/>
    <property type="match status" value="4"/>
</dbReference>
<dbReference type="Gene3D" id="1.10.8.430">
    <property type="entry name" value="Helical domain of apoptotic protease-activating factors"/>
    <property type="match status" value="1"/>
</dbReference>
<gene>
    <name evidence="6" type="ORF">CDL15_Pgr019553</name>
</gene>
<evidence type="ECO:0000313" key="6">
    <source>
        <dbReference type="EMBL" id="OWM80273.1"/>
    </source>
</evidence>
<name>A0A218X5S9_PUNGR</name>
<dbReference type="PROSITE" id="PS50104">
    <property type="entry name" value="TIR"/>
    <property type="match status" value="1"/>
</dbReference>
<dbReference type="InterPro" id="IPR058192">
    <property type="entry name" value="WHD_ROQ1-like"/>
</dbReference>
<evidence type="ECO:0000313" key="7">
    <source>
        <dbReference type="Proteomes" id="UP000197138"/>
    </source>
</evidence>
<dbReference type="Gene3D" id="3.40.50.10140">
    <property type="entry name" value="Toll/interleukin-1 receptor homology (TIR) domain"/>
    <property type="match status" value="1"/>
</dbReference>
<dbReference type="InterPro" id="IPR042197">
    <property type="entry name" value="Apaf_helical"/>
</dbReference>
<sequence length="1316" mass="149720">MAKWQFQQYECEQFAGIVIYYYSGRYGAFHNAICMCVYLLSHVLLQQHQQELDGSHDVPSSDSSDNPAAGDGVEVFLSCRGTGIRKTFTDYLYHSLIDAGVRTFRDNEELRAGEEIGPELMKSIRQSKIGIPIFSADYASSKWCLMDVAEMVKSMKESKQLIMPLFLDVTPDEAQHQTGSYAKPFSQHEKRFGQEKVQVWRDALKEVVKLKGLELNKVANGHQGEFVKLVVAKVLRELKKSYLEMGTVLVGIEDRAEEIVKKLEVGIDYHVQVFGIWGMGGIGKTTLAKFVYNQIVDNFESNSFLKDIRETSRYPNGHQYLQSKLVSDILELEPQDYATVEEGINVLKERLHQKKVLILLDDVDHIDQIKALAADVGWFGQGSRIIITTREKDVLEQFHVPDLYEVPLLDEGHALELFCMHAFRDKLPRPDLAEEALQIVNITGRLPLALEVFWDHIYNKSPRPDLAEQALEIVNITGRLPLALEVMGSFLSVYGGRKDMWHATIEKLKFKLDMFDIQDKLKISYESLECEQKETFLDIACFFIGMDVRLVIPMWKDTKFSPEVGIEILQLKSLIKIGEDNMIWMHDQLRDLGRSVVEQEDKEPGRRSRLWHGEDAFDVLVEQQGTSKVEAISLEGYHFMEEEDSLNDDMYRNLSRLRILELASAWLDGNFQGLFRQLRWLSWHRKNISPPVNLILRNLIVLDLSRSLIRDKWIGWSSIKFGSKLKVLNLKNCPISRTPDFSAFPSLESLILESCVELVWVDPSIGLLKDLILLNLRRCWGLKKLPEQLGSMESLVELLIDNTQVEELPISRGMINLEVLSANRCINLHEIPASIGSLVNLRRLSLLRSGVKELPNSIGQLTSLVELILSGTNIRRLPDFVGDLHDLELLKIDETRITFSPCNLGSLKKLKVLDAWFSPKGGVGDQIISDGILNLSSLRVLRFSKVNSLPAGMSALSCLETLHLDECHNLQTLPELPSSLISLIVQDSSALTSLSLANLVNLKELQLYWVLELKELENVSSLRKLEKMGLNSVKISTLPEEIGAFLRLKNLDLRDCHRLKTLPTLPSSLSALRIRGGSSLERLPDLSNLKNLLKLWVMDCPKLREIEGLGNILSLKDLNTDGCLLTKLDGLERLESLIALSAGWSQVERLPDLSKLRNLKFLSVPWSRKLVEIRGLSRLKKLKRFCIDSCRSLKRLPELPYSLEELSLRGCEQFSEIEVVAELETLQMLDINSCRSLTKLPNLSRLQRLERFIMRDCESITEISGLEELSKLRVLNIFGCKALKLPDLSKQKSNGLQIHNNSKQDLYRSDIYPIYV</sequence>
<dbReference type="PRINTS" id="PR00364">
    <property type="entry name" value="DISEASERSIST"/>
</dbReference>
<comment type="caution">
    <text evidence="6">The sequence shown here is derived from an EMBL/GenBank/DDBJ whole genome shotgun (WGS) entry which is preliminary data.</text>
</comment>
<dbReference type="GO" id="GO:0007165">
    <property type="term" value="P:signal transduction"/>
    <property type="evidence" value="ECO:0007669"/>
    <property type="project" value="InterPro"/>
</dbReference>
<evidence type="ECO:0000256" key="3">
    <source>
        <dbReference type="ARBA" id="ARBA00022821"/>
    </source>
</evidence>
<dbReference type="Pfam" id="PF23598">
    <property type="entry name" value="LRR_14"/>
    <property type="match status" value="1"/>
</dbReference>
<dbReference type="Pfam" id="PF01582">
    <property type="entry name" value="TIR"/>
    <property type="match status" value="1"/>
</dbReference>
<dbReference type="InterPro" id="IPR002182">
    <property type="entry name" value="NB-ARC"/>
</dbReference>
<dbReference type="InterPro" id="IPR003593">
    <property type="entry name" value="AAA+_ATPase"/>
</dbReference>
<dbReference type="Pfam" id="PF00931">
    <property type="entry name" value="NB-ARC"/>
    <property type="match status" value="1"/>
</dbReference>
<keyword evidence="3" id="KW-0611">Plant defense</keyword>
<dbReference type="PANTHER" id="PTHR11017:SF570">
    <property type="entry name" value="DISEASE RESISTANCE PROTEIN (TIR-NBS CLASS)-RELATED"/>
    <property type="match status" value="1"/>
</dbReference>
<dbReference type="PANTHER" id="PTHR11017">
    <property type="entry name" value="LEUCINE-RICH REPEAT-CONTAINING PROTEIN"/>
    <property type="match status" value="1"/>
</dbReference>
<dbReference type="InterPro" id="IPR055414">
    <property type="entry name" value="LRR_R13L4/SHOC2-like"/>
</dbReference>
<dbReference type="InterPro" id="IPR044974">
    <property type="entry name" value="Disease_R_plants"/>
</dbReference>
<evidence type="ECO:0000259" key="5">
    <source>
        <dbReference type="PROSITE" id="PS50104"/>
    </source>
</evidence>
<dbReference type="SMART" id="SM00255">
    <property type="entry name" value="TIR"/>
    <property type="match status" value="1"/>
</dbReference>
<dbReference type="GO" id="GO:0043531">
    <property type="term" value="F:ADP binding"/>
    <property type="evidence" value="ECO:0007669"/>
    <property type="project" value="InterPro"/>
</dbReference>
<dbReference type="Proteomes" id="UP000197138">
    <property type="component" value="Unassembled WGS sequence"/>
</dbReference>
<dbReference type="Pfam" id="PF23282">
    <property type="entry name" value="WHD_ROQ1"/>
    <property type="match status" value="1"/>
</dbReference>
<dbReference type="GO" id="GO:0006952">
    <property type="term" value="P:defense response"/>
    <property type="evidence" value="ECO:0007669"/>
    <property type="project" value="UniProtKB-KW"/>
</dbReference>
<dbReference type="SUPFAM" id="SSF52058">
    <property type="entry name" value="L domain-like"/>
    <property type="match status" value="2"/>
</dbReference>
<protein>
    <recommendedName>
        <fullName evidence="5">TIR domain-containing protein</fullName>
    </recommendedName>
</protein>
<dbReference type="SUPFAM" id="SSF52540">
    <property type="entry name" value="P-loop containing nucleoside triphosphate hydrolases"/>
    <property type="match status" value="2"/>
</dbReference>
<dbReference type="SUPFAM" id="SSF52200">
    <property type="entry name" value="Toll/Interleukin receptor TIR domain"/>
    <property type="match status" value="1"/>
</dbReference>